<organism evidence="2 3">
    <name type="scientific">Streptomyces lavendofoliae</name>
    <dbReference type="NCBI Taxonomy" id="67314"/>
    <lineage>
        <taxon>Bacteria</taxon>
        <taxon>Bacillati</taxon>
        <taxon>Actinomycetota</taxon>
        <taxon>Actinomycetes</taxon>
        <taxon>Kitasatosporales</taxon>
        <taxon>Streptomycetaceae</taxon>
        <taxon>Streptomyces</taxon>
    </lineage>
</organism>
<keyword evidence="3" id="KW-1185">Reference proteome</keyword>
<dbReference type="EMBL" id="BMTP01000027">
    <property type="protein sequence ID" value="GGU66278.1"/>
    <property type="molecule type" value="Genomic_DNA"/>
</dbReference>
<gene>
    <name evidence="2" type="ORF">GCM10010274_63620</name>
</gene>
<comment type="caution">
    <text evidence="2">The sequence shown here is derived from an EMBL/GenBank/DDBJ whole genome shotgun (WGS) entry which is preliminary data.</text>
</comment>
<evidence type="ECO:0000256" key="1">
    <source>
        <dbReference type="SAM" id="MobiDB-lite"/>
    </source>
</evidence>
<reference evidence="2" key="2">
    <citation type="submission" date="2020-09" db="EMBL/GenBank/DDBJ databases">
        <authorList>
            <person name="Sun Q."/>
            <person name="Ohkuma M."/>
        </authorList>
    </citation>
    <scope>NUCLEOTIDE SEQUENCE</scope>
    <source>
        <strain evidence="2">JCM 4391</strain>
    </source>
</reference>
<protein>
    <submittedName>
        <fullName evidence="2">Uncharacterized protein</fullName>
    </submittedName>
</protein>
<feature type="region of interest" description="Disordered" evidence="1">
    <location>
        <begin position="51"/>
        <end position="74"/>
    </location>
</feature>
<dbReference type="AlphaFoldDB" id="A0A918I448"/>
<feature type="compositionally biased region" description="Basic and acidic residues" evidence="1">
    <location>
        <begin position="65"/>
        <end position="74"/>
    </location>
</feature>
<evidence type="ECO:0000313" key="3">
    <source>
        <dbReference type="Proteomes" id="UP000636661"/>
    </source>
</evidence>
<accession>A0A918I448</accession>
<proteinExistence type="predicted"/>
<reference evidence="2" key="1">
    <citation type="journal article" date="2014" name="Int. J. Syst. Evol. Microbiol.">
        <title>Complete genome sequence of Corynebacterium casei LMG S-19264T (=DSM 44701T), isolated from a smear-ripened cheese.</title>
        <authorList>
            <consortium name="US DOE Joint Genome Institute (JGI-PGF)"/>
            <person name="Walter F."/>
            <person name="Albersmeier A."/>
            <person name="Kalinowski J."/>
            <person name="Ruckert C."/>
        </authorList>
    </citation>
    <scope>NUCLEOTIDE SEQUENCE</scope>
    <source>
        <strain evidence="2">JCM 4391</strain>
    </source>
</reference>
<dbReference type="Proteomes" id="UP000636661">
    <property type="component" value="Unassembled WGS sequence"/>
</dbReference>
<name>A0A918I448_9ACTN</name>
<dbReference type="RefSeq" id="WP_189554722.1">
    <property type="nucleotide sequence ID" value="NZ_BMTP01000027.1"/>
</dbReference>
<sequence>MKHGKVIITVVALVVIFALSVVMIAAEQPVAAITALIPSVALGVQHIVHATATSAPPPPPAQLPGEEREREWPG</sequence>
<evidence type="ECO:0000313" key="2">
    <source>
        <dbReference type="EMBL" id="GGU66278.1"/>
    </source>
</evidence>